<evidence type="ECO:0000313" key="3">
    <source>
        <dbReference type="Proteomes" id="UP000261080"/>
    </source>
</evidence>
<evidence type="ECO:0000313" key="2">
    <source>
        <dbReference type="EMBL" id="RGE90250.1"/>
    </source>
</evidence>
<keyword evidence="1" id="KW-0472">Membrane</keyword>
<gene>
    <name evidence="2" type="ORF">DW016_03135</name>
</gene>
<dbReference type="GeneID" id="97192426"/>
<accession>A0A3E3K6L4</accession>
<organism evidence="2 3">
    <name type="scientific">Sellimonas intestinalis</name>
    <dbReference type="NCBI Taxonomy" id="1653434"/>
    <lineage>
        <taxon>Bacteria</taxon>
        <taxon>Bacillati</taxon>
        <taxon>Bacillota</taxon>
        <taxon>Clostridia</taxon>
        <taxon>Lachnospirales</taxon>
        <taxon>Lachnospiraceae</taxon>
        <taxon>Sellimonas</taxon>
    </lineage>
</organism>
<reference evidence="2 3" key="1">
    <citation type="submission" date="2018-08" db="EMBL/GenBank/DDBJ databases">
        <title>A genome reference for cultivated species of the human gut microbiota.</title>
        <authorList>
            <person name="Zou Y."/>
            <person name="Xue W."/>
            <person name="Luo G."/>
        </authorList>
    </citation>
    <scope>NUCLEOTIDE SEQUENCE [LARGE SCALE GENOMIC DNA]</scope>
    <source>
        <strain evidence="2 3">AF37-2AT</strain>
    </source>
</reference>
<name>A0A3E3K6L4_9FIRM</name>
<dbReference type="AlphaFoldDB" id="A0A3E3K6L4"/>
<dbReference type="Pfam" id="PF16152">
    <property type="entry name" value="DUF4860"/>
    <property type="match status" value="1"/>
</dbReference>
<keyword evidence="1" id="KW-1133">Transmembrane helix</keyword>
<comment type="caution">
    <text evidence="2">The sequence shown here is derived from an EMBL/GenBank/DDBJ whole genome shotgun (WGS) entry which is preliminary data.</text>
</comment>
<dbReference type="Proteomes" id="UP000261080">
    <property type="component" value="Unassembled WGS sequence"/>
</dbReference>
<feature type="transmembrane region" description="Helical" evidence="1">
    <location>
        <begin position="12"/>
        <end position="39"/>
    </location>
</feature>
<keyword evidence="3" id="KW-1185">Reference proteome</keyword>
<dbReference type="EMBL" id="QVLX01000001">
    <property type="protein sequence ID" value="RGE90250.1"/>
    <property type="molecule type" value="Genomic_DNA"/>
</dbReference>
<sequence length="170" mass="19126">MKKNWKNQGHIVDFFFTLSLFCLFAASALIVVIIGSGVYRNTTLQMEENYVARTALSYVAEKVRQHDTSGGVRLTEGEGETVLVLQNTENTTDTDYLTYIYAYDGWLCELVIRDDAPFSKAQGERILEIDTFRLVNEGNGFLRITVSDSGSSSASCLLHLRSSQEHREKP</sequence>
<dbReference type="OrthoDB" id="1863061at2"/>
<dbReference type="InterPro" id="IPR032340">
    <property type="entry name" value="DUF4860"/>
</dbReference>
<protein>
    <submittedName>
        <fullName evidence="2">DUF4860 domain-containing protein</fullName>
    </submittedName>
</protein>
<keyword evidence="1" id="KW-0812">Transmembrane</keyword>
<evidence type="ECO:0000256" key="1">
    <source>
        <dbReference type="SAM" id="Phobius"/>
    </source>
</evidence>
<proteinExistence type="predicted"/>
<dbReference type="RefSeq" id="WP_053770017.1">
    <property type="nucleotide sequence ID" value="NZ_CAUAFM010000083.1"/>
</dbReference>